<sequence length="104" mass="11409">MAERTDLTPIDEALHKLLNQPSYAAQTLLVTARMLELDADQPMTQTAREQALDIGADTILSRLPDAVHEDSLARAYKALPAVPSLSITRGEFALRVRKAAEALR</sequence>
<gene>
    <name evidence="1" type="ORF">FEF34_24755</name>
</gene>
<organism evidence="1 2">
    <name type="scientific">Streptomyces marianii</name>
    <dbReference type="NCBI Taxonomy" id="1817406"/>
    <lineage>
        <taxon>Bacteria</taxon>
        <taxon>Bacillati</taxon>
        <taxon>Actinomycetota</taxon>
        <taxon>Actinomycetes</taxon>
        <taxon>Kitasatosporales</taxon>
        <taxon>Streptomycetaceae</taxon>
        <taxon>Streptomyces</taxon>
    </lineage>
</organism>
<proteinExistence type="predicted"/>
<protein>
    <submittedName>
        <fullName evidence="1">Uncharacterized protein</fullName>
    </submittedName>
</protein>
<evidence type="ECO:0000313" key="1">
    <source>
        <dbReference type="EMBL" id="TLQ45775.1"/>
    </source>
</evidence>
<accession>A0A5R9E9Q8</accession>
<reference evidence="1 2" key="1">
    <citation type="submission" date="2019-05" db="EMBL/GenBank/DDBJ databases">
        <title>Streptomyces marianii sp. nov., a novel marine actinomycete from southern coast of India.</title>
        <authorList>
            <person name="Iniyan A.M."/>
            <person name="Wink J."/>
            <person name="Ramprasad E."/>
            <person name="Ramana C.V."/>
            <person name="Bunk B."/>
            <person name="Sproer C."/>
            <person name="Joseph F.-J.R.S."/>
            <person name="Vincent S.G.P."/>
        </authorList>
    </citation>
    <scope>NUCLEOTIDE SEQUENCE [LARGE SCALE GENOMIC DNA]</scope>
    <source>
        <strain evidence="1 2">ICN19</strain>
    </source>
</reference>
<evidence type="ECO:0000313" key="2">
    <source>
        <dbReference type="Proteomes" id="UP000305921"/>
    </source>
</evidence>
<dbReference type="OrthoDB" id="4244732at2"/>
<dbReference type="AlphaFoldDB" id="A0A5R9E9Q8"/>
<comment type="caution">
    <text evidence="1">The sequence shown here is derived from an EMBL/GenBank/DDBJ whole genome shotgun (WGS) entry which is preliminary data.</text>
</comment>
<dbReference type="Proteomes" id="UP000305921">
    <property type="component" value="Unassembled WGS sequence"/>
</dbReference>
<name>A0A5R9E9Q8_9ACTN</name>
<keyword evidence="2" id="KW-1185">Reference proteome</keyword>
<dbReference type="EMBL" id="VAWE01000001">
    <property type="protein sequence ID" value="TLQ45775.1"/>
    <property type="molecule type" value="Genomic_DNA"/>
</dbReference>
<dbReference type="RefSeq" id="WP_138055103.1">
    <property type="nucleotide sequence ID" value="NZ_VAWE01000001.1"/>
</dbReference>